<organism evidence="3 4">
    <name type="scientific">Hermanssonia centrifuga</name>
    <dbReference type="NCBI Taxonomy" id="98765"/>
    <lineage>
        <taxon>Eukaryota</taxon>
        <taxon>Fungi</taxon>
        <taxon>Dikarya</taxon>
        <taxon>Basidiomycota</taxon>
        <taxon>Agaricomycotina</taxon>
        <taxon>Agaricomycetes</taxon>
        <taxon>Polyporales</taxon>
        <taxon>Meruliaceae</taxon>
        <taxon>Hermanssonia</taxon>
    </lineage>
</organism>
<sequence>MPSFLSKVFARKKDEKDVSPTSNKRASNASLLEGKYEAVSPSVSPSATKFLDPPQQPSGKESSNPLSLFRSRSRNPVEQPGQSNANTTSIPTLTLNLPVPKEEKSRALGVVFEADPDSNIALSDAVIGERKLNPLETLLLVKACSGAIINRGVRNICYVSSLSLAGLETLGLMHPHWYSSSPDVQRKLVSLFILSLASKTQSPITTLSPTPASLSQVFSSELEYTRSSHDIAAVLRWALRHLRLEGSSFGSAKDAGESEWAWYKTFTQAERDATYPPDAFSKKLVPLLPPAHLQLLTVSLDIISSLAAHAEGTGTSGSKLSMLFGLWLVAAQRTKVGEEWAEFYKRWERAGRVLEHLFLAHLREEASGNKLPLRLSELVKQYPYGHVIEPADGLPLLPRSRFSTRRYYALFVRIDTQLPSTNSKRPAREHPLRLISEALKAATDPDATISSDANSIWEEIKTSASEDQQEPDAYPVLTRIFDDETLRLLSLVPGDQISIPTSPSFTLTPPPSQSEVPVIRSPQPARRRSTSLGPANGNGKVSANGHGRDATVPIALPPTNWADFSMIGFGESLVENNLAATLERDVEVTAPPPSSWSGTKKRRASSPGRSRRSSADNPRPVDEARGRAGAAEEIPRKPFLTQVSTVQIDEAFFEFWSDSLLDPVSSSWPAFVVCQLKPSTWKVNLLVIEHSYTYPPPPPPPIPSDKRASSPRPSLSSNVSGRKSFAFSTKRRFSLFSTHSNSDAATSKTVTQPRRNTKSSRTPRIGEMGEILPEEPSVPAQAESKTEPEAKSGDSEGLGLTGVPSAALAISVNEPTTSEAPVGIAAVPIVSVEGPSAAPEVPTPVATEPVKTEEEAPEKPTVHVPDELPIAADAVGADTFKTLPPTPEPVLVSGATPGPELALSTSEPAALVEVAAHKLEQEQESEDNGASPTLGEDEEPTAVENANWTAVLEPLPTLSALPELASPAPVDPPTEVVQPTTGNVDVLSKEASPETVAEPAEPMDHVVDDAEEPEQEEPIEEPVVEESEPTSTLESKREITDLEPEVVAADFTTTEDEEKDRSGSIPSAEIAKSPLKSEEHNGHVSEPEIGVVDDRSSVNESHVSHGQDEPAVSAAPVSDPTIPEEKSNEETLL</sequence>
<feature type="region of interest" description="Disordered" evidence="1">
    <location>
        <begin position="499"/>
        <end position="551"/>
    </location>
</feature>
<evidence type="ECO:0000313" key="4">
    <source>
        <dbReference type="Proteomes" id="UP000309038"/>
    </source>
</evidence>
<dbReference type="InterPro" id="IPR012965">
    <property type="entry name" value="Msb1/Mug8_dom"/>
</dbReference>
<dbReference type="InterPro" id="IPR037508">
    <property type="entry name" value="Msb1/Mug8"/>
</dbReference>
<dbReference type="EMBL" id="SGPJ01000232">
    <property type="protein sequence ID" value="THG96477.1"/>
    <property type="molecule type" value="Genomic_DNA"/>
</dbReference>
<feature type="region of interest" description="Disordered" evidence="1">
    <location>
        <begin position="962"/>
        <end position="1133"/>
    </location>
</feature>
<comment type="caution">
    <text evidence="3">The sequence shown here is derived from an EMBL/GenBank/DDBJ whole genome shotgun (WGS) entry which is preliminary data.</text>
</comment>
<dbReference type="AlphaFoldDB" id="A0A4S4KG29"/>
<feature type="compositionally biased region" description="Polar residues" evidence="1">
    <location>
        <begin position="19"/>
        <end position="30"/>
    </location>
</feature>
<dbReference type="Pfam" id="PF08101">
    <property type="entry name" value="Msb1-Mug8_dom"/>
    <property type="match status" value="1"/>
</dbReference>
<protein>
    <recommendedName>
        <fullName evidence="2">Meiotically up-regulated protein Msb1/Mug8 domain-containing protein</fullName>
    </recommendedName>
</protein>
<feature type="compositionally biased region" description="Basic and acidic residues" evidence="1">
    <location>
        <begin position="1123"/>
        <end position="1133"/>
    </location>
</feature>
<feature type="compositionally biased region" description="Basic and acidic residues" evidence="1">
    <location>
        <begin position="784"/>
        <end position="794"/>
    </location>
</feature>
<dbReference type="Proteomes" id="UP000309038">
    <property type="component" value="Unassembled WGS sequence"/>
</dbReference>
<feature type="compositionally biased region" description="Acidic residues" evidence="1">
    <location>
        <begin position="1009"/>
        <end position="1028"/>
    </location>
</feature>
<feature type="region of interest" description="Disordered" evidence="1">
    <location>
        <begin position="879"/>
        <end position="950"/>
    </location>
</feature>
<reference evidence="3 4" key="1">
    <citation type="submission" date="2019-02" db="EMBL/GenBank/DDBJ databases">
        <title>Genome sequencing of the rare red list fungi Phlebia centrifuga.</title>
        <authorList>
            <person name="Buettner E."/>
            <person name="Kellner H."/>
        </authorList>
    </citation>
    <scope>NUCLEOTIDE SEQUENCE [LARGE SCALE GENOMIC DNA]</scope>
    <source>
        <strain evidence="3 4">DSM 108282</strain>
    </source>
</reference>
<feature type="compositionally biased region" description="Basic and acidic residues" evidence="1">
    <location>
        <begin position="1075"/>
        <end position="1108"/>
    </location>
</feature>
<evidence type="ECO:0000313" key="3">
    <source>
        <dbReference type="EMBL" id="THG96477.1"/>
    </source>
</evidence>
<name>A0A4S4KG29_9APHY</name>
<feature type="compositionally biased region" description="Low complexity" evidence="1">
    <location>
        <begin position="837"/>
        <end position="849"/>
    </location>
</feature>
<feature type="region of interest" description="Disordered" evidence="1">
    <location>
        <begin position="738"/>
        <end position="801"/>
    </location>
</feature>
<accession>A0A4S4KG29</accession>
<feature type="compositionally biased region" description="Basic and acidic residues" evidence="1">
    <location>
        <begin position="850"/>
        <end position="865"/>
    </location>
</feature>
<feature type="domain" description="Meiotically up-regulated protein Msb1/Mug8" evidence="2">
    <location>
        <begin position="259"/>
        <end position="660"/>
    </location>
</feature>
<dbReference type="InterPro" id="IPR008936">
    <property type="entry name" value="Rho_GTPase_activation_prot"/>
</dbReference>
<dbReference type="PANTHER" id="PTHR28093">
    <property type="entry name" value="MORPHOGENESIS-RELATED PROTEIN MSB1"/>
    <property type="match status" value="1"/>
</dbReference>
<feature type="region of interest" description="Disordered" evidence="1">
    <location>
        <begin position="586"/>
        <end position="633"/>
    </location>
</feature>
<evidence type="ECO:0000259" key="2">
    <source>
        <dbReference type="Pfam" id="PF08101"/>
    </source>
</evidence>
<feature type="compositionally biased region" description="Basic residues" evidence="1">
    <location>
        <begin position="599"/>
        <end position="612"/>
    </location>
</feature>
<feature type="compositionally biased region" description="Polar residues" evidence="1">
    <location>
        <begin position="738"/>
        <end position="762"/>
    </location>
</feature>
<evidence type="ECO:0000256" key="1">
    <source>
        <dbReference type="SAM" id="MobiDB-lite"/>
    </source>
</evidence>
<feature type="compositionally biased region" description="Polar residues" evidence="1">
    <location>
        <begin position="57"/>
        <end position="66"/>
    </location>
</feature>
<keyword evidence="4" id="KW-1185">Reference proteome</keyword>
<gene>
    <name evidence="3" type="ORF">EW026_g5364</name>
</gene>
<dbReference type="Gene3D" id="1.10.555.10">
    <property type="entry name" value="Rho GTPase activation protein"/>
    <property type="match status" value="1"/>
</dbReference>
<feature type="compositionally biased region" description="Polar residues" evidence="1">
    <location>
        <begin position="74"/>
        <end position="95"/>
    </location>
</feature>
<feature type="region of interest" description="Disordered" evidence="1">
    <location>
        <begin position="695"/>
        <end position="723"/>
    </location>
</feature>
<feature type="region of interest" description="Disordered" evidence="1">
    <location>
        <begin position="1"/>
        <end position="96"/>
    </location>
</feature>
<dbReference type="PANTHER" id="PTHR28093:SF1">
    <property type="entry name" value="MORPHOGENESIS-RELATED PROTEIN MSB1"/>
    <property type="match status" value="1"/>
</dbReference>
<feature type="compositionally biased region" description="Low complexity" evidence="1">
    <location>
        <begin position="710"/>
        <end position="720"/>
    </location>
</feature>
<proteinExistence type="predicted"/>
<feature type="region of interest" description="Disordered" evidence="1">
    <location>
        <begin position="834"/>
        <end position="865"/>
    </location>
</feature>